<protein>
    <submittedName>
        <fullName evidence="1">Uncharacterized protein</fullName>
    </submittedName>
</protein>
<gene>
    <name evidence="1" type="ORF">O1611_g6122</name>
</gene>
<reference evidence="1" key="1">
    <citation type="submission" date="2022-12" db="EMBL/GenBank/DDBJ databases">
        <title>Genome Sequence of Lasiodiplodia mahajangana.</title>
        <authorList>
            <person name="Buettner E."/>
        </authorList>
    </citation>
    <scope>NUCLEOTIDE SEQUENCE</scope>
    <source>
        <strain evidence="1">VT137</strain>
    </source>
</reference>
<name>A0ACC2JJH6_9PEZI</name>
<accession>A0ACC2JJH6</accession>
<evidence type="ECO:0000313" key="1">
    <source>
        <dbReference type="EMBL" id="KAJ8127517.1"/>
    </source>
</evidence>
<dbReference type="Proteomes" id="UP001153332">
    <property type="component" value="Unassembled WGS sequence"/>
</dbReference>
<proteinExistence type="predicted"/>
<comment type="caution">
    <text evidence="1">The sequence shown here is derived from an EMBL/GenBank/DDBJ whole genome shotgun (WGS) entry which is preliminary data.</text>
</comment>
<organism evidence="1 2">
    <name type="scientific">Lasiodiplodia mahajangana</name>
    <dbReference type="NCBI Taxonomy" id="1108764"/>
    <lineage>
        <taxon>Eukaryota</taxon>
        <taxon>Fungi</taxon>
        <taxon>Dikarya</taxon>
        <taxon>Ascomycota</taxon>
        <taxon>Pezizomycotina</taxon>
        <taxon>Dothideomycetes</taxon>
        <taxon>Dothideomycetes incertae sedis</taxon>
        <taxon>Botryosphaeriales</taxon>
        <taxon>Botryosphaeriaceae</taxon>
        <taxon>Lasiodiplodia</taxon>
    </lineage>
</organism>
<evidence type="ECO:0000313" key="2">
    <source>
        <dbReference type="Proteomes" id="UP001153332"/>
    </source>
</evidence>
<dbReference type="EMBL" id="JAPUUL010001398">
    <property type="protein sequence ID" value="KAJ8127517.1"/>
    <property type="molecule type" value="Genomic_DNA"/>
</dbReference>
<keyword evidence="2" id="KW-1185">Reference proteome</keyword>
<sequence>MRPRLRPTTPTPPTGPSKSTSTAPSSAPTAPKAQVSEGSRRSRGGKGAKQNSSGETGKGKATESLTTGKAPPMPPPVILKRKDNSTPAEVAPSTSTTATTPTPTTPVGPKATTGKIPASGKSASAAQKKGSATPSVTPGATRGFVKHANPSQGVTEPLLKQAMETFGPVTFVEIDKRKGFAYVDFGNHDALIKAIAASPVSVAQGTVQVLERKETKKATPVAAPPAQPAVEKKAEPQADRSKRGGRGRGRRGGNAGTTSGTADQAGPSTSQPAASGTTAASAG</sequence>